<evidence type="ECO:0000313" key="3">
    <source>
        <dbReference type="Proteomes" id="UP001207276"/>
    </source>
</evidence>
<keyword evidence="3" id="KW-1185">Reference proteome</keyword>
<dbReference type="PROSITE" id="PS51257">
    <property type="entry name" value="PROKAR_LIPOPROTEIN"/>
    <property type="match status" value="1"/>
</dbReference>
<dbReference type="Proteomes" id="UP001207276">
    <property type="component" value="Unassembled WGS sequence"/>
</dbReference>
<gene>
    <name evidence="2" type="ORF">ORG12_07305</name>
</gene>
<comment type="caution">
    <text evidence="2">The sequence shown here is derived from an EMBL/GenBank/DDBJ whole genome shotgun (WGS) entry which is preliminary data.</text>
</comment>
<feature type="chain" id="PRO_5046746891" description="Nuclear transport factor 2 family protein" evidence="1">
    <location>
        <begin position="26"/>
        <end position="141"/>
    </location>
</feature>
<feature type="signal peptide" evidence="1">
    <location>
        <begin position="1"/>
        <end position="25"/>
    </location>
</feature>
<protein>
    <recommendedName>
        <fullName evidence="4">Nuclear transport factor 2 family protein</fullName>
    </recommendedName>
</protein>
<evidence type="ECO:0008006" key="4">
    <source>
        <dbReference type="Google" id="ProtNLM"/>
    </source>
</evidence>
<dbReference type="EMBL" id="JAPJDE010000002">
    <property type="protein sequence ID" value="MCX2848476.1"/>
    <property type="molecule type" value="Genomic_DNA"/>
</dbReference>
<organism evidence="2 3">
    <name type="scientific">Curtobacterium poinsettiae</name>
    <dbReference type="NCBI Taxonomy" id="159612"/>
    <lineage>
        <taxon>Bacteria</taxon>
        <taxon>Bacillati</taxon>
        <taxon>Actinomycetota</taxon>
        <taxon>Actinomycetes</taxon>
        <taxon>Micrococcales</taxon>
        <taxon>Microbacteriaceae</taxon>
        <taxon>Curtobacterium</taxon>
    </lineage>
</organism>
<name>A0ABT3S2I6_9MICO</name>
<evidence type="ECO:0000256" key="1">
    <source>
        <dbReference type="SAM" id="SignalP"/>
    </source>
</evidence>
<sequence length="141" mass="14819">MKLARNHSRTPLLTSIGIVAAVALAGCSGHNVPTDVGGEPSDASETAARQAAVEGLEEHDEHRFVSAVGQDQRSGAVRAWKVCEPLLTPGAKVTSNDAVVTTIVGVFVHPADKRAKDCWVTLTWTEGQGWSMTAELSAADD</sequence>
<reference evidence="2 3" key="1">
    <citation type="submission" date="2022-11" db="EMBL/GenBank/DDBJ databases">
        <title>Taxonomy of Curtobacterium flaccumfaciens.</title>
        <authorList>
            <person name="Osdaghi E."/>
            <person name="Taghavi S.M."/>
            <person name="Hamidizade M."/>
            <person name="Abachi H."/>
            <person name="Fazliarab A."/>
            <person name="Baeyen S."/>
            <person name="Portier P."/>
            <person name="Van Vaerenbergh J."/>
            <person name="Jacques M.-A."/>
        </authorList>
    </citation>
    <scope>NUCLEOTIDE SEQUENCE [LARGE SCALE GENOMIC DNA]</scope>
    <source>
        <strain evidence="2 3">LMG 3715</strain>
    </source>
</reference>
<keyword evidence="1" id="KW-0732">Signal</keyword>
<evidence type="ECO:0000313" key="2">
    <source>
        <dbReference type="EMBL" id="MCX2848476.1"/>
    </source>
</evidence>
<proteinExistence type="predicted"/>
<accession>A0ABT3S2I6</accession>
<dbReference type="RefSeq" id="WP_214519276.1">
    <property type="nucleotide sequence ID" value="NZ_CP104934.1"/>
</dbReference>